<feature type="transmembrane region" description="Helical" evidence="7">
    <location>
        <begin position="283"/>
        <end position="307"/>
    </location>
</feature>
<feature type="transmembrane region" description="Helical" evidence="7">
    <location>
        <begin position="199"/>
        <end position="221"/>
    </location>
</feature>
<dbReference type="PANTHER" id="PTHR14948:SF18">
    <property type="entry name" value="PROLINE RICH TRANSMEMBRANE PROTEIN 1B"/>
    <property type="match status" value="1"/>
</dbReference>
<keyword evidence="5 7" id="KW-0472">Membrane</keyword>
<dbReference type="InterPro" id="IPR007593">
    <property type="entry name" value="CD225/Dispanin_fam"/>
</dbReference>
<feature type="compositionally biased region" description="Low complexity" evidence="6">
    <location>
        <begin position="83"/>
        <end position="95"/>
    </location>
</feature>
<evidence type="ECO:0000256" key="4">
    <source>
        <dbReference type="ARBA" id="ARBA00022989"/>
    </source>
</evidence>
<dbReference type="EMBL" id="JAUNZN010000017">
    <property type="protein sequence ID" value="KAK4811652.1"/>
    <property type="molecule type" value="Genomic_DNA"/>
</dbReference>
<evidence type="ECO:0000313" key="9">
    <source>
        <dbReference type="Proteomes" id="UP001333110"/>
    </source>
</evidence>
<evidence type="ECO:0000256" key="6">
    <source>
        <dbReference type="SAM" id="MobiDB-lite"/>
    </source>
</evidence>
<proteinExistence type="inferred from homology"/>
<evidence type="ECO:0000256" key="3">
    <source>
        <dbReference type="ARBA" id="ARBA00022692"/>
    </source>
</evidence>
<feature type="compositionally biased region" description="Gly residues" evidence="6">
    <location>
        <begin position="21"/>
        <end position="33"/>
    </location>
</feature>
<dbReference type="Pfam" id="PF04505">
    <property type="entry name" value="CD225"/>
    <property type="match status" value="1"/>
</dbReference>
<evidence type="ECO:0000256" key="1">
    <source>
        <dbReference type="ARBA" id="ARBA00004370"/>
    </source>
</evidence>
<comment type="subcellular location">
    <subcellularLocation>
        <location evidence="1">Membrane</location>
    </subcellularLocation>
</comment>
<feature type="compositionally biased region" description="Pro residues" evidence="6">
    <location>
        <begin position="96"/>
        <end position="109"/>
    </location>
</feature>
<feature type="compositionally biased region" description="Pro residues" evidence="6">
    <location>
        <begin position="62"/>
        <end position="71"/>
    </location>
</feature>
<evidence type="ECO:0008006" key="10">
    <source>
        <dbReference type="Google" id="ProtNLM"/>
    </source>
</evidence>
<reference evidence="8 9" key="1">
    <citation type="journal article" date="2023" name="J. Hered.">
        <title>Chromosome-level genome of the wood stork (Mycteria americana) provides insight into avian chromosome evolution.</title>
        <authorList>
            <person name="Flamio R. Jr."/>
            <person name="Ramstad K.M."/>
        </authorList>
    </citation>
    <scope>NUCLEOTIDE SEQUENCE [LARGE SCALE GENOMIC DNA]</scope>
    <source>
        <strain evidence="8">JAX WOST 10</strain>
    </source>
</reference>
<protein>
    <recommendedName>
        <fullName evidence="10">Proline rich transmembrane protein 1B</fullName>
    </recommendedName>
</protein>
<dbReference type="AlphaFoldDB" id="A0AAN7RPB2"/>
<keyword evidence="3 7" id="KW-0812">Transmembrane</keyword>
<keyword evidence="9" id="KW-1185">Reference proteome</keyword>
<evidence type="ECO:0000256" key="2">
    <source>
        <dbReference type="ARBA" id="ARBA00006843"/>
    </source>
</evidence>
<evidence type="ECO:0000256" key="7">
    <source>
        <dbReference type="SAM" id="Phobius"/>
    </source>
</evidence>
<organism evidence="8 9">
    <name type="scientific">Mycteria americana</name>
    <name type="common">Wood stork</name>
    <dbReference type="NCBI Taxonomy" id="33587"/>
    <lineage>
        <taxon>Eukaryota</taxon>
        <taxon>Metazoa</taxon>
        <taxon>Chordata</taxon>
        <taxon>Craniata</taxon>
        <taxon>Vertebrata</taxon>
        <taxon>Euteleostomi</taxon>
        <taxon>Archelosauria</taxon>
        <taxon>Archosauria</taxon>
        <taxon>Dinosauria</taxon>
        <taxon>Saurischia</taxon>
        <taxon>Theropoda</taxon>
        <taxon>Coelurosauria</taxon>
        <taxon>Aves</taxon>
        <taxon>Neognathae</taxon>
        <taxon>Neoaves</taxon>
        <taxon>Aequornithes</taxon>
        <taxon>Ciconiiformes</taxon>
        <taxon>Ciconiidae</taxon>
        <taxon>Mycteria</taxon>
    </lineage>
</organism>
<sequence>MEGDAPAGARGCGPAAEGAERGGGGGAAGGLPGSGTRWDPPAGRGDGPLVVAAVTNAAFEGDPPPYSPPDPKSVHLLYPPFPASFSQPAPVVYQPGPGPGPFPPQGVPAAPLPYPTVRVPHPDVSLPSSAAGSPLTPPPGFVGSQAVPRATLQLHNPGGDRGGRAALTTPHPPPPSQYDGQQSTGPSPAGRGQRLPKDYMVESVLVTVFCCLLTGVIALVYSHEVRTARSSCTPNPPGASNPPSRCCGSLLTSPLLLLCQTRAALGRGDMAQANVASKKAQSLVLFSLLFGLFASVSWVIYVLVALYL</sequence>
<gene>
    <name evidence="8" type="ORF">QYF61_022745</name>
</gene>
<comment type="similarity">
    <text evidence="2">Belongs to the CD225/Dispanin family.</text>
</comment>
<name>A0AAN7RPB2_MYCAM</name>
<accession>A0AAN7RPB2</accession>
<comment type="caution">
    <text evidence="8">The sequence shown here is derived from an EMBL/GenBank/DDBJ whole genome shotgun (WGS) entry which is preliminary data.</text>
</comment>
<evidence type="ECO:0000256" key="5">
    <source>
        <dbReference type="ARBA" id="ARBA00023136"/>
    </source>
</evidence>
<dbReference type="InterPro" id="IPR051423">
    <property type="entry name" value="CD225/Dispanin"/>
</dbReference>
<keyword evidence="4 7" id="KW-1133">Transmembrane helix</keyword>
<feature type="region of interest" description="Disordered" evidence="6">
    <location>
        <begin position="1"/>
        <end position="109"/>
    </location>
</feature>
<feature type="region of interest" description="Disordered" evidence="6">
    <location>
        <begin position="123"/>
        <end position="194"/>
    </location>
</feature>
<dbReference type="PANTHER" id="PTHR14948">
    <property type="entry name" value="NG5"/>
    <property type="match status" value="1"/>
</dbReference>
<dbReference type="Proteomes" id="UP001333110">
    <property type="component" value="Unassembled WGS sequence"/>
</dbReference>
<evidence type="ECO:0000313" key="8">
    <source>
        <dbReference type="EMBL" id="KAK4811652.1"/>
    </source>
</evidence>
<dbReference type="GO" id="GO:0016020">
    <property type="term" value="C:membrane"/>
    <property type="evidence" value="ECO:0007669"/>
    <property type="project" value="UniProtKB-SubCell"/>
</dbReference>
<feature type="compositionally biased region" description="Low complexity" evidence="6">
    <location>
        <begin position="1"/>
        <end position="17"/>
    </location>
</feature>